<dbReference type="InterPro" id="IPR036821">
    <property type="entry name" value="Peptide_deformylase_sf"/>
</dbReference>
<dbReference type="HAMAP" id="MF_00163">
    <property type="entry name" value="Pep_deformylase"/>
    <property type="match status" value="1"/>
</dbReference>
<keyword evidence="2" id="KW-0648">Protein biosynthesis</keyword>
<dbReference type="PRINTS" id="PR01576">
    <property type="entry name" value="PDEFORMYLASE"/>
</dbReference>
<organism evidence="3 4">
    <name type="scientific">Candidatus Uhrbacteria bacterium CG_4_9_14_0_2_um_filter_41_50</name>
    <dbReference type="NCBI Taxonomy" id="1975031"/>
    <lineage>
        <taxon>Bacteria</taxon>
        <taxon>Candidatus Uhriibacteriota</taxon>
    </lineage>
</organism>
<dbReference type="GO" id="GO:0042586">
    <property type="term" value="F:peptide deformylase activity"/>
    <property type="evidence" value="ECO:0007669"/>
    <property type="project" value="UniProtKB-UniRule"/>
</dbReference>
<sequence>MMIFEVLTTPNPKLRERSREVLVNEIKTPEMQKFFDDLVETMKVEDGIGIAAPQVGNNIRVIIVLTKKGPEVFINPEITFRSIKKVKEEEGCLSVPGVYGIVERCKEVRVSALDRNGNKIQPDTKGFMSIIFQHEIDHLDGILFIDRAKKIKAEGTSRI</sequence>
<dbReference type="PIRSF" id="PIRSF004749">
    <property type="entry name" value="Pep_def"/>
    <property type="match status" value="1"/>
</dbReference>
<feature type="binding site" evidence="2">
    <location>
        <position position="138"/>
    </location>
    <ligand>
        <name>Fe cation</name>
        <dbReference type="ChEBI" id="CHEBI:24875"/>
    </ligand>
</feature>
<dbReference type="GO" id="GO:0046872">
    <property type="term" value="F:metal ion binding"/>
    <property type="evidence" value="ECO:0007669"/>
    <property type="project" value="UniProtKB-KW"/>
</dbReference>
<dbReference type="SUPFAM" id="SSF56420">
    <property type="entry name" value="Peptide deformylase"/>
    <property type="match status" value="1"/>
</dbReference>
<comment type="cofactor">
    <cofactor evidence="2">
        <name>Fe(2+)</name>
        <dbReference type="ChEBI" id="CHEBI:29033"/>
    </cofactor>
    <text evidence="2">Binds 1 Fe(2+) ion.</text>
</comment>
<evidence type="ECO:0000313" key="4">
    <source>
        <dbReference type="Proteomes" id="UP000230251"/>
    </source>
</evidence>
<reference evidence="4" key="1">
    <citation type="submission" date="2017-09" db="EMBL/GenBank/DDBJ databases">
        <title>Depth-based differentiation of microbial function through sediment-hosted aquifers and enrichment of novel symbionts in the deep terrestrial subsurface.</title>
        <authorList>
            <person name="Probst A.J."/>
            <person name="Ladd B."/>
            <person name="Jarett J.K."/>
            <person name="Geller-Mcgrath D.E."/>
            <person name="Sieber C.M.K."/>
            <person name="Emerson J.B."/>
            <person name="Anantharaman K."/>
            <person name="Thomas B.C."/>
            <person name="Malmstrom R."/>
            <person name="Stieglmeier M."/>
            <person name="Klingl A."/>
            <person name="Woyke T."/>
            <person name="Ryan C.M."/>
            <person name="Banfield J.F."/>
        </authorList>
    </citation>
    <scope>NUCLEOTIDE SEQUENCE [LARGE SCALE GENOMIC DNA]</scope>
</reference>
<feature type="active site" evidence="2">
    <location>
        <position position="135"/>
    </location>
</feature>
<dbReference type="GO" id="GO:0006412">
    <property type="term" value="P:translation"/>
    <property type="evidence" value="ECO:0007669"/>
    <property type="project" value="UniProtKB-UniRule"/>
</dbReference>
<dbReference type="NCBIfam" id="NF001159">
    <property type="entry name" value="PRK00150.1-3"/>
    <property type="match status" value="1"/>
</dbReference>
<protein>
    <recommendedName>
        <fullName evidence="2">Peptide deformylase</fullName>
        <shortName evidence="2">PDF</shortName>
        <ecNumber evidence="2">3.5.1.88</ecNumber>
    </recommendedName>
    <alternativeName>
        <fullName evidence="2">Polypeptide deformylase</fullName>
    </alternativeName>
</protein>
<feature type="binding site" evidence="2">
    <location>
        <position position="92"/>
    </location>
    <ligand>
        <name>Fe cation</name>
        <dbReference type="ChEBI" id="CHEBI:24875"/>
    </ligand>
</feature>
<comment type="similarity">
    <text evidence="1 2">Belongs to the polypeptide deformylase family.</text>
</comment>
<evidence type="ECO:0000256" key="2">
    <source>
        <dbReference type="HAMAP-Rule" id="MF_00163"/>
    </source>
</evidence>
<dbReference type="Proteomes" id="UP000230251">
    <property type="component" value="Unassembled WGS sequence"/>
</dbReference>
<keyword evidence="2" id="KW-0378">Hydrolase</keyword>
<accession>A0A2M8EQ02</accession>
<dbReference type="PANTHER" id="PTHR10458:SF22">
    <property type="entry name" value="PEPTIDE DEFORMYLASE"/>
    <property type="match status" value="1"/>
</dbReference>
<proteinExistence type="inferred from homology"/>
<keyword evidence="2" id="KW-0408">Iron</keyword>
<feature type="binding site" evidence="2">
    <location>
        <position position="134"/>
    </location>
    <ligand>
        <name>Fe cation</name>
        <dbReference type="ChEBI" id="CHEBI:24875"/>
    </ligand>
</feature>
<comment type="catalytic activity">
    <reaction evidence="2">
        <text>N-terminal N-formyl-L-methionyl-[peptide] + H2O = N-terminal L-methionyl-[peptide] + formate</text>
        <dbReference type="Rhea" id="RHEA:24420"/>
        <dbReference type="Rhea" id="RHEA-COMP:10639"/>
        <dbReference type="Rhea" id="RHEA-COMP:10640"/>
        <dbReference type="ChEBI" id="CHEBI:15377"/>
        <dbReference type="ChEBI" id="CHEBI:15740"/>
        <dbReference type="ChEBI" id="CHEBI:49298"/>
        <dbReference type="ChEBI" id="CHEBI:64731"/>
        <dbReference type="EC" id="3.5.1.88"/>
    </reaction>
</comment>
<comment type="function">
    <text evidence="2">Removes the formyl group from the N-terminal Met of newly synthesized proteins. Requires at least a dipeptide for an efficient rate of reaction. N-terminal L-methionine is a prerequisite for activity but the enzyme has broad specificity at other positions.</text>
</comment>
<keyword evidence="2" id="KW-0479">Metal-binding</keyword>
<dbReference type="CDD" id="cd00487">
    <property type="entry name" value="Pep_deformylase"/>
    <property type="match status" value="1"/>
</dbReference>
<comment type="caution">
    <text evidence="3">The sequence shown here is derived from an EMBL/GenBank/DDBJ whole genome shotgun (WGS) entry which is preliminary data.</text>
</comment>
<dbReference type="Pfam" id="PF01327">
    <property type="entry name" value="Pep_deformylase"/>
    <property type="match status" value="1"/>
</dbReference>
<name>A0A2M8EQ02_9BACT</name>
<dbReference type="EC" id="3.5.1.88" evidence="2"/>
<dbReference type="EMBL" id="PFSI01000018">
    <property type="protein sequence ID" value="PJC24802.1"/>
    <property type="molecule type" value="Genomic_DNA"/>
</dbReference>
<evidence type="ECO:0000313" key="3">
    <source>
        <dbReference type="EMBL" id="PJC24802.1"/>
    </source>
</evidence>
<dbReference type="AlphaFoldDB" id="A0A2M8EQ02"/>
<dbReference type="Gene3D" id="3.90.45.10">
    <property type="entry name" value="Peptide deformylase"/>
    <property type="match status" value="1"/>
</dbReference>
<evidence type="ECO:0000256" key="1">
    <source>
        <dbReference type="ARBA" id="ARBA00010759"/>
    </source>
</evidence>
<dbReference type="NCBIfam" id="TIGR00079">
    <property type="entry name" value="pept_deformyl"/>
    <property type="match status" value="1"/>
</dbReference>
<dbReference type="InterPro" id="IPR023635">
    <property type="entry name" value="Peptide_deformylase"/>
</dbReference>
<gene>
    <name evidence="2 3" type="primary">def</name>
    <name evidence="3" type="ORF">CO057_01035</name>
</gene>
<dbReference type="PANTHER" id="PTHR10458">
    <property type="entry name" value="PEPTIDE DEFORMYLASE"/>
    <property type="match status" value="1"/>
</dbReference>